<name>A0A0E9Q634_ANGAN</name>
<reference evidence="1" key="1">
    <citation type="submission" date="2014-11" db="EMBL/GenBank/DDBJ databases">
        <authorList>
            <person name="Amaro Gonzalez C."/>
        </authorList>
    </citation>
    <scope>NUCLEOTIDE SEQUENCE</scope>
</reference>
<proteinExistence type="predicted"/>
<dbReference type="AlphaFoldDB" id="A0A0E9Q634"/>
<organism evidence="1">
    <name type="scientific">Anguilla anguilla</name>
    <name type="common">European freshwater eel</name>
    <name type="synonym">Muraena anguilla</name>
    <dbReference type="NCBI Taxonomy" id="7936"/>
    <lineage>
        <taxon>Eukaryota</taxon>
        <taxon>Metazoa</taxon>
        <taxon>Chordata</taxon>
        <taxon>Craniata</taxon>
        <taxon>Vertebrata</taxon>
        <taxon>Euteleostomi</taxon>
        <taxon>Actinopterygii</taxon>
        <taxon>Neopterygii</taxon>
        <taxon>Teleostei</taxon>
        <taxon>Anguilliformes</taxon>
        <taxon>Anguillidae</taxon>
        <taxon>Anguilla</taxon>
    </lineage>
</organism>
<sequence>MYISNWVNGADTGDVILTKTKNQQHVFSDI</sequence>
<accession>A0A0E9Q634</accession>
<dbReference type="EMBL" id="GBXM01096994">
    <property type="protein sequence ID" value="JAH11583.1"/>
    <property type="molecule type" value="Transcribed_RNA"/>
</dbReference>
<reference evidence="1" key="2">
    <citation type="journal article" date="2015" name="Fish Shellfish Immunol.">
        <title>Early steps in the European eel (Anguilla anguilla)-Vibrio vulnificus interaction in the gills: Role of the RtxA13 toxin.</title>
        <authorList>
            <person name="Callol A."/>
            <person name="Pajuelo D."/>
            <person name="Ebbesson L."/>
            <person name="Teles M."/>
            <person name="MacKenzie S."/>
            <person name="Amaro C."/>
        </authorList>
    </citation>
    <scope>NUCLEOTIDE SEQUENCE</scope>
</reference>
<evidence type="ECO:0000313" key="1">
    <source>
        <dbReference type="EMBL" id="JAH11583.1"/>
    </source>
</evidence>
<protein>
    <submittedName>
        <fullName evidence="1">Uncharacterized protein</fullName>
    </submittedName>
</protein>